<dbReference type="Gene3D" id="3.60.150.10">
    <property type="entry name" value="Chorismate synthase AroC"/>
    <property type="match status" value="1"/>
</dbReference>
<dbReference type="AlphaFoldDB" id="A0A7J0G4X8"/>
<evidence type="ECO:0000256" key="3">
    <source>
        <dbReference type="ARBA" id="ARBA00013036"/>
    </source>
</evidence>
<evidence type="ECO:0000256" key="6">
    <source>
        <dbReference type="ARBA" id="ARBA00023239"/>
    </source>
</evidence>
<proteinExistence type="inferred from homology"/>
<reference evidence="7 8" key="1">
    <citation type="submission" date="2019-07" db="EMBL/GenBank/DDBJ databases">
        <title>De Novo Assembly of kiwifruit Actinidia rufa.</title>
        <authorList>
            <person name="Sugita-Konishi S."/>
            <person name="Sato K."/>
            <person name="Mori E."/>
            <person name="Abe Y."/>
            <person name="Kisaki G."/>
            <person name="Hamano K."/>
            <person name="Suezawa K."/>
            <person name="Otani M."/>
            <person name="Fukuda T."/>
            <person name="Manabe T."/>
            <person name="Gomi K."/>
            <person name="Tabuchi M."/>
            <person name="Akimitsu K."/>
            <person name="Kataoka I."/>
        </authorList>
    </citation>
    <scope>NUCLEOTIDE SEQUENCE [LARGE SCALE GENOMIC DNA]</scope>
    <source>
        <strain evidence="8">cv. Fuchu</strain>
    </source>
</reference>
<gene>
    <name evidence="7" type="ORF">Acr_18g0000090</name>
</gene>
<dbReference type="GO" id="GO:0004107">
    <property type="term" value="F:chorismate synthase activity"/>
    <property type="evidence" value="ECO:0007669"/>
    <property type="project" value="UniProtKB-EC"/>
</dbReference>
<comment type="caution">
    <text evidence="7">The sequence shown here is derived from an EMBL/GenBank/DDBJ whole genome shotgun (WGS) entry which is preliminary data.</text>
</comment>
<comment type="similarity">
    <text evidence="2">Belongs to the chorismate synthase family.</text>
</comment>
<dbReference type="InterPro" id="IPR020541">
    <property type="entry name" value="Chorismate_synthase_CS"/>
</dbReference>
<evidence type="ECO:0000256" key="4">
    <source>
        <dbReference type="ARBA" id="ARBA00022605"/>
    </source>
</evidence>
<dbReference type="EC" id="4.2.3.5" evidence="3"/>
<keyword evidence="5" id="KW-0057">Aromatic amino acid biosynthesis</keyword>
<evidence type="ECO:0000313" key="7">
    <source>
        <dbReference type="EMBL" id="GFZ05839.1"/>
    </source>
</evidence>
<dbReference type="Proteomes" id="UP000585474">
    <property type="component" value="Unassembled WGS sequence"/>
</dbReference>
<organism evidence="7 8">
    <name type="scientific">Actinidia rufa</name>
    <dbReference type="NCBI Taxonomy" id="165716"/>
    <lineage>
        <taxon>Eukaryota</taxon>
        <taxon>Viridiplantae</taxon>
        <taxon>Streptophyta</taxon>
        <taxon>Embryophyta</taxon>
        <taxon>Tracheophyta</taxon>
        <taxon>Spermatophyta</taxon>
        <taxon>Magnoliopsida</taxon>
        <taxon>eudicotyledons</taxon>
        <taxon>Gunneridae</taxon>
        <taxon>Pentapetalae</taxon>
        <taxon>asterids</taxon>
        <taxon>Ericales</taxon>
        <taxon>Actinidiaceae</taxon>
        <taxon>Actinidia</taxon>
    </lineage>
</organism>
<keyword evidence="6" id="KW-0456">Lyase</keyword>
<keyword evidence="4" id="KW-0028">Amino-acid biosynthesis</keyword>
<keyword evidence="8" id="KW-1185">Reference proteome</keyword>
<dbReference type="EMBL" id="BJWL01000018">
    <property type="protein sequence ID" value="GFZ05839.1"/>
    <property type="molecule type" value="Genomic_DNA"/>
</dbReference>
<comment type="pathway">
    <text evidence="1">Metabolic intermediate biosynthesis; chorismate biosynthesis; chorismate from D-erythrose 4-phosphate and phosphoenolpyruvate: step 7/7.</text>
</comment>
<dbReference type="Pfam" id="PF01264">
    <property type="entry name" value="Chorismate_synt"/>
    <property type="match status" value="1"/>
</dbReference>
<protein>
    <recommendedName>
        <fullName evidence="3">chorismate synthase</fullName>
        <ecNumber evidence="3">4.2.3.5</ecNumber>
    </recommendedName>
</protein>
<dbReference type="UniPathway" id="UPA00053">
    <property type="reaction ID" value="UER00090"/>
</dbReference>
<evidence type="ECO:0000256" key="2">
    <source>
        <dbReference type="ARBA" id="ARBA00008014"/>
    </source>
</evidence>
<sequence>MPLMTSRWGKISAGGGRYSARETIGRVAAGAVAKKFSSYFQELRFPVVNSPKYAQKLQLVAPLR</sequence>
<dbReference type="PROSITE" id="PS00788">
    <property type="entry name" value="CHORISMATE_SYNTHASE_2"/>
    <property type="match status" value="1"/>
</dbReference>
<dbReference type="GO" id="GO:0009423">
    <property type="term" value="P:chorismate biosynthetic process"/>
    <property type="evidence" value="ECO:0007669"/>
    <property type="project" value="UniProtKB-UniPathway"/>
</dbReference>
<dbReference type="GO" id="GO:0008652">
    <property type="term" value="P:amino acid biosynthetic process"/>
    <property type="evidence" value="ECO:0007669"/>
    <property type="project" value="UniProtKB-KW"/>
</dbReference>
<evidence type="ECO:0000313" key="8">
    <source>
        <dbReference type="Proteomes" id="UP000585474"/>
    </source>
</evidence>
<dbReference type="GO" id="GO:0009073">
    <property type="term" value="P:aromatic amino acid family biosynthetic process"/>
    <property type="evidence" value="ECO:0007669"/>
    <property type="project" value="UniProtKB-KW"/>
</dbReference>
<evidence type="ECO:0000256" key="1">
    <source>
        <dbReference type="ARBA" id="ARBA00005044"/>
    </source>
</evidence>
<accession>A0A7J0G4X8</accession>
<evidence type="ECO:0000256" key="5">
    <source>
        <dbReference type="ARBA" id="ARBA00023141"/>
    </source>
</evidence>
<dbReference type="InterPro" id="IPR035904">
    <property type="entry name" value="Chorismate_synth_AroC_sf"/>
</dbReference>
<name>A0A7J0G4X8_9ERIC</name>
<dbReference type="InterPro" id="IPR000453">
    <property type="entry name" value="Chorismate_synth"/>
</dbReference>
<dbReference type="SUPFAM" id="SSF103263">
    <property type="entry name" value="Chorismate synthase, AroC"/>
    <property type="match status" value="1"/>
</dbReference>